<organism evidence="2 3">
    <name type="scientific">Brassica cretica</name>
    <name type="common">Mustard</name>
    <dbReference type="NCBI Taxonomy" id="69181"/>
    <lineage>
        <taxon>Eukaryota</taxon>
        <taxon>Viridiplantae</taxon>
        <taxon>Streptophyta</taxon>
        <taxon>Embryophyta</taxon>
        <taxon>Tracheophyta</taxon>
        <taxon>Spermatophyta</taxon>
        <taxon>Magnoliopsida</taxon>
        <taxon>eudicotyledons</taxon>
        <taxon>Gunneridae</taxon>
        <taxon>Pentapetalae</taxon>
        <taxon>rosids</taxon>
        <taxon>malvids</taxon>
        <taxon>Brassicales</taxon>
        <taxon>Brassicaceae</taxon>
        <taxon>Brassiceae</taxon>
        <taxon>Brassica</taxon>
    </lineage>
</organism>
<evidence type="ECO:0000313" key="2">
    <source>
        <dbReference type="EMBL" id="KAF2616401.1"/>
    </source>
</evidence>
<feature type="region of interest" description="Disordered" evidence="1">
    <location>
        <begin position="20"/>
        <end position="43"/>
    </location>
</feature>
<name>A0A8S9MEL5_BRACR</name>
<proteinExistence type="predicted"/>
<feature type="compositionally biased region" description="Polar residues" evidence="1">
    <location>
        <begin position="21"/>
        <end position="38"/>
    </location>
</feature>
<protein>
    <submittedName>
        <fullName evidence="2">Uncharacterized protein</fullName>
    </submittedName>
</protein>
<comment type="caution">
    <text evidence="2">The sequence shown here is derived from an EMBL/GenBank/DDBJ whole genome shotgun (WGS) entry which is preliminary data.</text>
</comment>
<gene>
    <name evidence="2" type="ORF">F2Q68_00039619</name>
</gene>
<reference evidence="2" key="1">
    <citation type="submission" date="2019-12" db="EMBL/GenBank/DDBJ databases">
        <title>Genome sequencing and annotation of Brassica cretica.</title>
        <authorList>
            <person name="Studholme D.J."/>
            <person name="Sarris P.F."/>
        </authorList>
    </citation>
    <scope>NUCLEOTIDE SEQUENCE</scope>
    <source>
        <strain evidence="2">PFS-001/15</strain>
        <tissue evidence="2">Leaf</tissue>
    </source>
</reference>
<dbReference type="AlphaFoldDB" id="A0A8S9MEL5"/>
<accession>A0A8S9MEL5</accession>
<sequence length="149" mass="17233">MSFGGSHWCRSASDFEHRSTDFNQNRSTGFPEHQSMTPSKPAASCNAMRIMTQEEFAARHPHTLSPIYVKIDRKTEPAIDRHRETATNQQLPAPIDWRAPLTYRVQLPKIDIAQINALMPQPKLQLTLQRPPVHIQRMQQSLWKLIRLL</sequence>
<dbReference type="EMBL" id="QGKW02000007">
    <property type="protein sequence ID" value="KAF2616401.1"/>
    <property type="molecule type" value="Genomic_DNA"/>
</dbReference>
<evidence type="ECO:0000313" key="3">
    <source>
        <dbReference type="Proteomes" id="UP000712281"/>
    </source>
</evidence>
<evidence type="ECO:0000256" key="1">
    <source>
        <dbReference type="SAM" id="MobiDB-lite"/>
    </source>
</evidence>
<dbReference type="Proteomes" id="UP000712281">
    <property type="component" value="Unassembled WGS sequence"/>
</dbReference>